<evidence type="ECO:0000256" key="6">
    <source>
        <dbReference type="SAM" id="Coils"/>
    </source>
</evidence>
<dbReference type="OrthoDB" id="8526417at2"/>
<evidence type="ECO:0000259" key="8">
    <source>
        <dbReference type="Pfam" id="PF02706"/>
    </source>
</evidence>
<accession>A0A2I6S8X3</accession>
<name>A0A2I6S8X3_9RHOO</name>
<dbReference type="Proteomes" id="UP000242205">
    <property type="component" value="Chromosome"/>
</dbReference>
<keyword evidence="5 7" id="KW-0472">Membrane</keyword>
<proteinExistence type="predicted"/>
<dbReference type="EMBL" id="CP025682">
    <property type="protein sequence ID" value="AUN95710.1"/>
    <property type="molecule type" value="Genomic_DNA"/>
</dbReference>
<reference evidence="9 10" key="1">
    <citation type="submission" date="2018-01" db="EMBL/GenBank/DDBJ databases">
        <authorList>
            <person name="Fu G.-Y."/>
        </authorList>
    </citation>
    <scope>NUCLEOTIDE SEQUENCE [LARGE SCALE GENOMIC DNA]</scope>
    <source>
        <strain evidence="9 10">SY39</strain>
    </source>
</reference>
<evidence type="ECO:0000256" key="5">
    <source>
        <dbReference type="ARBA" id="ARBA00023136"/>
    </source>
</evidence>
<dbReference type="RefSeq" id="WP_102247756.1">
    <property type="nucleotide sequence ID" value="NZ_CP025682.1"/>
</dbReference>
<protein>
    <recommendedName>
        <fullName evidence="8">Polysaccharide chain length determinant N-terminal domain-containing protein</fullName>
    </recommendedName>
</protein>
<evidence type="ECO:0000256" key="7">
    <source>
        <dbReference type="SAM" id="Phobius"/>
    </source>
</evidence>
<dbReference type="GO" id="GO:0005886">
    <property type="term" value="C:plasma membrane"/>
    <property type="evidence" value="ECO:0007669"/>
    <property type="project" value="UniProtKB-SubCell"/>
</dbReference>
<keyword evidence="3 7" id="KW-0812">Transmembrane</keyword>
<dbReference type="KEGG" id="atw:C0099_12675"/>
<feature type="domain" description="Polysaccharide chain length determinant N-terminal" evidence="8">
    <location>
        <begin position="18"/>
        <end position="55"/>
    </location>
</feature>
<gene>
    <name evidence="9" type="ORF">C0099_12675</name>
</gene>
<sequence length="382" mass="41923">MTNTASPPPQREPNLQPDEIDLREVILSLWARRWLIAILTVMGALIGLALSLHSTRHVAQTVLLAPGMDVTTYRRYEIALQDRGNFEGFLDRQQQSSDAIGRLRDLAPQSLGAWIRPRFSLTEQEARAMGIRPDGNRDMLGFNLRIESRDAGAAQLIPVLSEYVRDTVTRVDIASSASASCTQARSALGELAAAQLEVQSQREQLAARADRLRALLAQADTLRPSVTSAFVPTPEETVMSRLIETEIDIADSELDIAAQTRQTQLEDLRASYYCTLQTLSAQAPSATALIEQAGDLIDQTKSNDSVEQDPLLKQLYGTLAAEYDLWRIAHQRTTNIGSPSEAEDSKSRRPTLSVAAGVGAFGGMFIGFFLTLVLGWWGRTAS</sequence>
<organism evidence="9 10">
    <name type="scientific">Pseudazoarcus pumilus</name>
    <dbReference type="NCBI Taxonomy" id="2067960"/>
    <lineage>
        <taxon>Bacteria</taxon>
        <taxon>Pseudomonadati</taxon>
        <taxon>Pseudomonadota</taxon>
        <taxon>Betaproteobacteria</taxon>
        <taxon>Rhodocyclales</taxon>
        <taxon>Zoogloeaceae</taxon>
        <taxon>Pseudazoarcus</taxon>
    </lineage>
</organism>
<feature type="coiled-coil region" evidence="6">
    <location>
        <begin position="184"/>
        <end position="222"/>
    </location>
</feature>
<dbReference type="AlphaFoldDB" id="A0A2I6S8X3"/>
<dbReference type="InterPro" id="IPR003856">
    <property type="entry name" value="LPS_length_determ_N"/>
</dbReference>
<keyword evidence="10" id="KW-1185">Reference proteome</keyword>
<keyword evidence="4 7" id="KW-1133">Transmembrane helix</keyword>
<evidence type="ECO:0000313" key="10">
    <source>
        <dbReference type="Proteomes" id="UP000242205"/>
    </source>
</evidence>
<feature type="transmembrane region" description="Helical" evidence="7">
    <location>
        <begin position="354"/>
        <end position="377"/>
    </location>
</feature>
<keyword evidence="6" id="KW-0175">Coiled coil</keyword>
<evidence type="ECO:0000313" key="9">
    <source>
        <dbReference type="EMBL" id="AUN95710.1"/>
    </source>
</evidence>
<comment type="subcellular location">
    <subcellularLocation>
        <location evidence="1">Cell membrane</location>
        <topology evidence="1">Multi-pass membrane protein</topology>
    </subcellularLocation>
</comment>
<evidence type="ECO:0000256" key="3">
    <source>
        <dbReference type="ARBA" id="ARBA00022692"/>
    </source>
</evidence>
<evidence type="ECO:0000256" key="1">
    <source>
        <dbReference type="ARBA" id="ARBA00004651"/>
    </source>
</evidence>
<evidence type="ECO:0000256" key="4">
    <source>
        <dbReference type="ARBA" id="ARBA00022989"/>
    </source>
</evidence>
<evidence type="ECO:0000256" key="2">
    <source>
        <dbReference type="ARBA" id="ARBA00022475"/>
    </source>
</evidence>
<feature type="transmembrane region" description="Helical" evidence="7">
    <location>
        <begin position="34"/>
        <end position="52"/>
    </location>
</feature>
<dbReference type="Pfam" id="PF02706">
    <property type="entry name" value="Wzz"/>
    <property type="match status" value="1"/>
</dbReference>
<keyword evidence="2" id="KW-1003">Cell membrane</keyword>